<dbReference type="EMBL" id="MF403008">
    <property type="protein sequence ID" value="AUZ95376.1"/>
    <property type="molecule type" value="Genomic_DNA"/>
</dbReference>
<dbReference type="GeneID" id="40088620"/>
<protein>
    <submittedName>
        <fullName evidence="2">Uncharacterized protein</fullName>
    </submittedName>
</protein>
<dbReference type="Proteomes" id="UP000223025">
    <property type="component" value="Segment"/>
</dbReference>
<dbReference type="Gene3D" id="2.30.30.100">
    <property type="match status" value="1"/>
</dbReference>
<organism evidence="2 3">
    <name type="scientific">Agrobacterium phage Atu_ph07</name>
    <dbReference type="NCBI Taxonomy" id="2024264"/>
    <lineage>
        <taxon>Viruses</taxon>
        <taxon>Duplodnaviria</taxon>
        <taxon>Heunggongvirae</taxon>
        <taxon>Uroviricota</taxon>
        <taxon>Caudoviricetes</taxon>
        <taxon>Polybotosvirus</taxon>
        <taxon>Polybotosvirus Atuph07</taxon>
    </lineage>
</organism>
<name>A0A2L0V0T8_9CAUD</name>
<proteinExistence type="predicted"/>
<reference evidence="2 3" key="1">
    <citation type="submission" date="2017-06" db="EMBL/GenBank/DDBJ databases">
        <authorList>
            <person name="Kim H.J."/>
            <person name="Triplett B.A."/>
        </authorList>
    </citation>
    <scope>NUCLEOTIDE SEQUENCE [LARGE SCALE GENOMIC DNA]</scope>
</reference>
<evidence type="ECO:0000313" key="3">
    <source>
        <dbReference type="Proteomes" id="UP000223025"/>
    </source>
</evidence>
<accession>A0A2L0V0T8</accession>
<dbReference type="RefSeq" id="YP_009612282.1">
    <property type="nucleotide sequence ID" value="NC_042013.1"/>
</dbReference>
<evidence type="ECO:0000256" key="1">
    <source>
        <dbReference type="SAM" id="MobiDB-lite"/>
    </source>
</evidence>
<keyword evidence="3" id="KW-1185">Reference proteome</keyword>
<feature type="region of interest" description="Disordered" evidence="1">
    <location>
        <begin position="97"/>
        <end position="118"/>
    </location>
</feature>
<evidence type="ECO:0000313" key="2">
    <source>
        <dbReference type="EMBL" id="AUZ95376.1"/>
    </source>
</evidence>
<dbReference type="KEGG" id="vg:40088620"/>
<sequence>MDLSNLVNKVVTLKIITGEEVVAHAVDASTDELLVKTPLLMVMIPDEQSGQGMVAFAPWIIGAPETKRIPIRKSAIIAYSEVSKDVATHYAQVTNDPSHTSAAGAVPEILNASRGGRG</sequence>